<keyword evidence="4" id="KW-1185">Reference proteome</keyword>
<dbReference type="Ensembl" id="ENSXCOT00000017245.1">
    <property type="protein sequence ID" value="ENSXCOP00000017026.1"/>
    <property type="gene ID" value="ENSXCOG00000012843.1"/>
</dbReference>
<dbReference type="GeneTree" id="ENSGT00940000157424"/>
<reference evidence="3" key="2">
    <citation type="submission" date="2025-09" db="UniProtKB">
        <authorList>
            <consortium name="Ensembl"/>
        </authorList>
    </citation>
    <scope>IDENTIFICATION</scope>
</reference>
<dbReference type="PANTHER" id="PTHR45899">
    <property type="entry name" value="RHO GTPASE ACTIVATING PROTEIN AT 15B, ISOFORM C"/>
    <property type="match status" value="1"/>
</dbReference>
<proteinExistence type="predicted"/>
<reference evidence="3" key="1">
    <citation type="submission" date="2025-08" db="UniProtKB">
        <authorList>
            <consortium name="Ensembl"/>
        </authorList>
    </citation>
    <scope>IDENTIFICATION</scope>
</reference>
<dbReference type="Proteomes" id="UP000261380">
    <property type="component" value="Unplaced"/>
</dbReference>
<organism evidence="3 4">
    <name type="scientific">Xiphophorus couchianus</name>
    <name type="common">Monterrey platyfish</name>
    <dbReference type="NCBI Taxonomy" id="32473"/>
    <lineage>
        <taxon>Eukaryota</taxon>
        <taxon>Metazoa</taxon>
        <taxon>Chordata</taxon>
        <taxon>Craniata</taxon>
        <taxon>Vertebrata</taxon>
        <taxon>Euteleostomi</taxon>
        <taxon>Actinopterygii</taxon>
        <taxon>Neopterygii</taxon>
        <taxon>Teleostei</taxon>
        <taxon>Neoteleostei</taxon>
        <taxon>Acanthomorphata</taxon>
        <taxon>Ovalentaria</taxon>
        <taxon>Atherinomorphae</taxon>
        <taxon>Cyprinodontiformes</taxon>
        <taxon>Poeciliidae</taxon>
        <taxon>Poeciliinae</taxon>
        <taxon>Xiphophorus</taxon>
    </lineage>
</organism>
<dbReference type="AlphaFoldDB" id="A0A3B5M6K8"/>
<evidence type="ECO:0000259" key="2">
    <source>
        <dbReference type="PROSITE" id="PS50115"/>
    </source>
</evidence>
<dbReference type="GO" id="GO:0008270">
    <property type="term" value="F:zinc ion binding"/>
    <property type="evidence" value="ECO:0007669"/>
    <property type="project" value="UniProtKB-KW"/>
</dbReference>
<keyword evidence="1" id="KW-0862">Zinc</keyword>
<dbReference type="SMART" id="SM00105">
    <property type="entry name" value="ArfGap"/>
    <property type="match status" value="1"/>
</dbReference>
<dbReference type="InterPro" id="IPR052227">
    <property type="entry name" value="Arf-Rho-GAP_ANK-PH_domain"/>
</dbReference>
<keyword evidence="1" id="KW-0863">Zinc-finger</keyword>
<dbReference type="InterPro" id="IPR038508">
    <property type="entry name" value="ArfGAP_dom_sf"/>
</dbReference>
<evidence type="ECO:0000313" key="4">
    <source>
        <dbReference type="Proteomes" id="UP000261380"/>
    </source>
</evidence>
<evidence type="ECO:0000256" key="1">
    <source>
        <dbReference type="PROSITE-ProRule" id="PRU00288"/>
    </source>
</evidence>
<dbReference type="GO" id="GO:0008360">
    <property type="term" value="P:regulation of cell shape"/>
    <property type="evidence" value="ECO:0007669"/>
    <property type="project" value="TreeGrafter"/>
</dbReference>
<dbReference type="STRING" id="32473.ENSXCOP00000017026"/>
<dbReference type="PANTHER" id="PTHR45899:SF3">
    <property type="entry name" value="ARF-GAP WITH RHO-GAP DOMAIN, ANK REPEAT AND PH DOMAIN-CONTAINING PROTEIN 1"/>
    <property type="match status" value="1"/>
</dbReference>
<dbReference type="Gene3D" id="1.10.220.150">
    <property type="entry name" value="Arf GTPase activating protein"/>
    <property type="match status" value="1"/>
</dbReference>
<accession>A0A3B5M6K8</accession>
<dbReference type="InterPro" id="IPR037278">
    <property type="entry name" value="ARFGAP/RecO"/>
</dbReference>
<dbReference type="Pfam" id="PF01412">
    <property type="entry name" value="ArfGap"/>
    <property type="match status" value="1"/>
</dbReference>
<evidence type="ECO:0000313" key="3">
    <source>
        <dbReference type="Ensembl" id="ENSXCOP00000017026.1"/>
    </source>
</evidence>
<dbReference type="PROSITE" id="PS50115">
    <property type="entry name" value="ARFGAP"/>
    <property type="match status" value="1"/>
</dbReference>
<dbReference type="GO" id="GO:0005096">
    <property type="term" value="F:GTPase activator activity"/>
    <property type="evidence" value="ECO:0007669"/>
    <property type="project" value="InterPro"/>
</dbReference>
<dbReference type="SUPFAM" id="SSF57863">
    <property type="entry name" value="ArfGap/RecO-like zinc finger"/>
    <property type="match status" value="1"/>
</dbReference>
<dbReference type="PRINTS" id="PR00405">
    <property type="entry name" value="REVINTRACTNG"/>
</dbReference>
<keyword evidence="1" id="KW-0479">Metal-binding</keyword>
<feature type="domain" description="Arf-GAP" evidence="2">
    <location>
        <begin position="12"/>
        <end position="80"/>
    </location>
</feature>
<dbReference type="GO" id="GO:0005547">
    <property type="term" value="F:phosphatidylinositol-3,4,5-trisphosphate binding"/>
    <property type="evidence" value="ECO:0007669"/>
    <property type="project" value="TreeGrafter"/>
</dbReference>
<dbReference type="GO" id="GO:0005886">
    <property type="term" value="C:plasma membrane"/>
    <property type="evidence" value="ECO:0007669"/>
    <property type="project" value="TreeGrafter"/>
</dbReference>
<protein>
    <recommendedName>
        <fullName evidence="2">Arf-GAP domain-containing protein</fullName>
    </recommendedName>
</protein>
<dbReference type="GO" id="GO:0005802">
    <property type="term" value="C:trans-Golgi network"/>
    <property type="evidence" value="ECO:0007669"/>
    <property type="project" value="TreeGrafter"/>
</dbReference>
<sequence length="106" mass="11743">MRNAIGEALSNNEVVEQIWREPSNSFCADCGAPQPDWAAINLCVVICKQCAGEHRGLGPSISKVRSLKMDKKIWTEELIQVNKLKIITSLVETSLCCKFVSLSVIH</sequence>
<dbReference type="InterPro" id="IPR001164">
    <property type="entry name" value="ArfGAP_dom"/>
</dbReference>
<name>A0A3B5M6K8_9TELE</name>